<dbReference type="SUPFAM" id="SSF52266">
    <property type="entry name" value="SGNH hydrolase"/>
    <property type="match status" value="1"/>
</dbReference>
<evidence type="ECO:0000259" key="1">
    <source>
        <dbReference type="Pfam" id="PF14606"/>
    </source>
</evidence>
<dbReference type="InterPro" id="IPR013830">
    <property type="entry name" value="SGNH_hydro"/>
</dbReference>
<gene>
    <name evidence="2" type="ORF">PAECIP111891_00673</name>
</gene>
<accession>A0ABN8G009</accession>
<comment type="caution">
    <text evidence="2">The sequence shown here is derived from an EMBL/GenBank/DDBJ whole genome shotgun (WGS) entry which is preliminary data.</text>
</comment>
<dbReference type="InterPro" id="IPR051532">
    <property type="entry name" value="Ester_Hydrolysis_Enzymes"/>
</dbReference>
<evidence type="ECO:0000313" key="3">
    <source>
        <dbReference type="Proteomes" id="UP000838821"/>
    </source>
</evidence>
<proteinExistence type="predicted"/>
<dbReference type="EMBL" id="CAKMMW010000002">
    <property type="protein sequence ID" value="CAH1195420.1"/>
    <property type="molecule type" value="Genomic_DNA"/>
</dbReference>
<dbReference type="Pfam" id="PF14606">
    <property type="entry name" value="Lipase_GDSL_3"/>
    <property type="match status" value="1"/>
</dbReference>
<dbReference type="InterPro" id="IPR036514">
    <property type="entry name" value="SGNH_hydro_sf"/>
</dbReference>
<keyword evidence="3" id="KW-1185">Reference proteome</keyword>
<evidence type="ECO:0000313" key="2">
    <source>
        <dbReference type="EMBL" id="CAH1195420.1"/>
    </source>
</evidence>
<sequence>MIREHVYLHNVTEIEEHPTTGELQLYRFPKHVRHALGDRGRIVSEEASGCEIRFVTEAPAIRIMLCIPETNGDVFIFKGGLFHSQHRLNAGVRHTLHLEAPNRIQTIDREHLMQSGFAPEVWRIFFGRTTCLISYLHTFGYPVRPPQPNEMPTQKWLAYGSSITHGMYNQPMTYIQQAGRRLSMDVYNCGLSGSCLCEKEVADFLADRQDWQLATLELGVNMRDRFTVEQFHDATDYLLKRLIAQHPDKPIFVITIYPNFATYNDSETTKKDAAFNEILRAHVRKFNHPNLHLIEGDDILDDFSGLSVDLVHPGEYGHMRMASQLAEQIKKILNGYNVQK</sequence>
<dbReference type="Proteomes" id="UP000838821">
    <property type="component" value="Unassembled WGS sequence"/>
</dbReference>
<organism evidence="2 3">
    <name type="scientific">Paenibacillus allorhizoplanae</name>
    <dbReference type="NCBI Taxonomy" id="2905648"/>
    <lineage>
        <taxon>Bacteria</taxon>
        <taxon>Bacillati</taxon>
        <taxon>Bacillota</taxon>
        <taxon>Bacilli</taxon>
        <taxon>Bacillales</taxon>
        <taxon>Paenibacillaceae</taxon>
        <taxon>Paenibacillus</taxon>
    </lineage>
</organism>
<dbReference type="PANTHER" id="PTHR30383">
    <property type="entry name" value="THIOESTERASE 1/PROTEASE 1/LYSOPHOSPHOLIPASE L1"/>
    <property type="match status" value="1"/>
</dbReference>
<name>A0ABN8G009_9BACL</name>
<protein>
    <recommendedName>
        <fullName evidence="1">SGNH hydrolase-type esterase domain-containing protein</fullName>
    </recommendedName>
</protein>
<reference evidence="2" key="1">
    <citation type="submission" date="2022-01" db="EMBL/GenBank/DDBJ databases">
        <authorList>
            <person name="Criscuolo A."/>
        </authorList>
    </citation>
    <scope>NUCLEOTIDE SEQUENCE</scope>
    <source>
        <strain evidence="2">CIP111891</strain>
    </source>
</reference>
<dbReference type="RefSeq" id="WP_236284606.1">
    <property type="nucleotide sequence ID" value="NZ_CAKMMW010000002.1"/>
</dbReference>
<dbReference type="Gene3D" id="3.40.50.1110">
    <property type="entry name" value="SGNH hydrolase"/>
    <property type="match status" value="1"/>
</dbReference>
<feature type="domain" description="SGNH hydrolase-type esterase" evidence="1">
    <location>
        <begin position="157"/>
        <end position="329"/>
    </location>
</feature>